<evidence type="ECO:0000313" key="1">
    <source>
        <dbReference type="EMBL" id="ALX87196.1"/>
    </source>
</evidence>
<dbReference type="InterPro" id="IPR051981">
    <property type="entry name" value="Glycosyltransf_32"/>
</dbReference>
<keyword evidence="1" id="KW-0328">Glycosyltransferase</keyword>
<dbReference type="AlphaFoldDB" id="A0A0U3ZAW6"/>
<protein>
    <submittedName>
        <fullName evidence="1">Putative alpha-(1,4)-galactosyltransferase</fullName>
    </submittedName>
</protein>
<dbReference type="InterPro" id="IPR029044">
    <property type="entry name" value="Nucleotide-diphossugar_trans"/>
</dbReference>
<accession>A0A0U3ZAW6</accession>
<dbReference type="SUPFAM" id="SSF53448">
    <property type="entry name" value="Nucleotide-diphospho-sugar transferases"/>
    <property type="match status" value="1"/>
</dbReference>
<sequence length="262" mass="29978">MLNTILPTIHALWIGSNLGQLSHCCLSSFVAQGHQVYLHTYNDINDLPKGVQLADANLIIPKNKIIKHKKTGSYALFSDIFRYELLNKVDGIYVDCDVYCTKPITIPDNGYLFGYEDDNKINGAVLALPKNSLLLNKLIEISHDSNFIPPWYSNKAQKRLKIKKMFGIAKHISHMPWGVIGPEAITYYVKEFNLGYLAQPIDIFYPVHYHCIRLLLEKDLTLSDICTKRTLAVHLYNEMLKNINLNQIEKTSVLSKMLREEI</sequence>
<dbReference type="InterPro" id="IPR007577">
    <property type="entry name" value="GlycoTrfase_DXD_sugar-bd_CS"/>
</dbReference>
<dbReference type="GO" id="GO:0006688">
    <property type="term" value="P:glycosphingolipid biosynthetic process"/>
    <property type="evidence" value="ECO:0007669"/>
    <property type="project" value="TreeGrafter"/>
</dbReference>
<dbReference type="GO" id="GO:0016758">
    <property type="term" value="F:hexosyltransferase activity"/>
    <property type="evidence" value="ECO:0007669"/>
    <property type="project" value="TreeGrafter"/>
</dbReference>
<keyword evidence="1" id="KW-0808">Transferase</keyword>
<organism evidence="1">
    <name type="scientific">Moraxella bovis Epp63</name>
    <dbReference type="NCBI Taxonomy" id="387425"/>
    <lineage>
        <taxon>Bacteria</taxon>
        <taxon>Pseudomonadati</taxon>
        <taxon>Pseudomonadota</taxon>
        <taxon>Gammaproteobacteria</taxon>
        <taxon>Moraxellales</taxon>
        <taxon>Moraxellaceae</taxon>
        <taxon>Moraxella</taxon>
    </lineage>
</organism>
<reference evidence="1" key="1">
    <citation type="journal article" date="2016" name="Carbohydr. Res.">
        <title>Identification and characterisation of a biosynthetic locus for Moraxella bovis lipo-oligosaccharide.</title>
        <authorList>
            <person name="Faglin I."/>
            <person name="Darren Grice I."/>
            <person name="Ratnayake S.R.A.M.Eranda."/>
            <person name="Daal T.-M."/>
            <person name="Singh S."/>
            <person name="Wilson J.C."/>
            <person name="Peak I.R."/>
        </authorList>
    </citation>
    <scope>NUCLEOTIDE SEQUENCE</scope>
    <source>
        <strain evidence="1">Epp63</strain>
    </source>
</reference>
<dbReference type="Gene3D" id="3.90.550.20">
    <property type="match status" value="1"/>
</dbReference>
<dbReference type="PANTHER" id="PTHR12042:SF21">
    <property type="entry name" value="ALPHA1,4-GALACTOSYLTRANSFERASE 1-RELATED"/>
    <property type="match status" value="1"/>
</dbReference>
<dbReference type="GO" id="GO:0016020">
    <property type="term" value="C:membrane"/>
    <property type="evidence" value="ECO:0007669"/>
    <property type="project" value="GOC"/>
</dbReference>
<dbReference type="PANTHER" id="PTHR12042">
    <property type="entry name" value="LACTOSYLCERAMIDE 4-ALPHA-GALACTOSYLTRANSFERASE ALPHA- 1,4-GALACTOSYLTRANSFERASE"/>
    <property type="match status" value="1"/>
</dbReference>
<name>A0A0U3ZAW6_MORBO</name>
<dbReference type="Pfam" id="PF04488">
    <property type="entry name" value="Gly_transf_sug"/>
    <property type="match status" value="1"/>
</dbReference>
<dbReference type="EMBL" id="KP795984">
    <property type="protein sequence ID" value="ALX87196.1"/>
    <property type="molecule type" value="Genomic_DNA"/>
</dbReference>
<proteinExistence type="predicted"/>